<comment type="function">
    <text evidence="5">An accessory protein needed during the final step in the assembly of 30S ribosomal subunit, possibly for assembly of the head region. Essential for efficient processing of 16S rRNA. May be needed both before and after RbfA during the maturation of 16S rRNA. It has affinity for free ribosomal 30S subunits but not for 70S ribosomes.</text>
</comment>
<dbReference type="Gene3D" id="2.30.30.240">
    <property type="entry name" value="PRC-barrel domain"/>
    <property type="match status" value="1"/>
</dbReference>
<feature type="domain" description="RimM N-terminal" evidence="6">
    <location>
        <begin position="5"/>
        <end position="85"/>
    </location>
</feature>
<dbReference type="RefSeq" id="WP_029252548.1">
    <property type="nucleotide sequence ID" value="NZ_LT629776.1"/>
</dbReference>
<evidence type="ECO:0000259" key="7">
    <source>
        <dbReference type="Pfam" id="PF24986"/>
    </source>
</evidence>
<dbReference type="AlphaFoldDB" id="A0A1H1U1W2"/>
<dbReference type="InterPro" id="IPR036976">
    <property type="entry name" value="RimM_N_sf"/>
</dbReference>
<keyword evidence="4 5" id="KW-0143">Chaperone</keyword>
<dbReference type="InterPro" id="IPR011961">
    <property type="entry name" value="RimM"/>
</dbReference>
<dbReference type="GO" id="GO:0043022">
    <property type="term" value="F:ribosome binding"/>
    <property type="evidence" value="ECO:0007669"/>
    <property type="project" value="InterPro"/>
</dbReference>
<dbReference type="InterPro" id="IPR009000">
    <property type="entry name" value="Transl_B-barrel_sf"/>
</dbReference>
<name>A0A1H1U1W2_9CELL</name>
<evidence type="ECO:0000256" key="4">
    <source>
        <dbReference type="ARBA" id="ARBA00023186"/>
    </source>
</evidence>
<dbReference type="NCBIfam" id="TIGR02273">
    <property type="entry name" value="16S_RimM"/>
    <property type="match status" value="1"/>
</dbReference>
<dbReference type="SUPFAM" id="SSF50447">
    <property type="entry name" value="Translation proteins"/>
    <property type="match status" value="1"/>
</dbReference>
<dbReference type="InterPro" id="IPR002676">
    <property type="entry name" value="RimM_N"/>
</dbReference>
<evidence type="ECO:0000313" key="9">
    <source>
        <dbReference type="Proteomes" id="UP000185663"/>
    </source>
</evidence>
<keyword evidence="1 5" id="KW-0963">Cytoplasm</keyword>
<dbReference type="Gene3D" id="2.40.30.60">
    <property type="entry name" value="RimM"/>
    <property type="match status" value="1"/>
</dbReference>
<evidence type="ECO:0000256" key="1">
    <source>
        <dbReference type="ARBA" id="ARBA00022490"/>
    </source>
</evidence>
<keyword evidence="9" id="KW-1185">Reference proteome</keyword>
<dbReference type="InterPro" id="IPR011033">
    <property type="entry name" value="PRC_barrel-like_sf"/>
</dbReference>
<reference evidence="8 9" key="1">
    <citation type="submission" date="2016-10" db="EMBL/GenBank/DDBJ databases">
        <authorList>
            <person name="de Groot N.N."/>
        </authorList>
    </citation>
    <scope>NUCLEOTIDE SEQUENCE [LARGE SCALE GENOMIC DNA]</scope>
    <source>
        <strain evidence="8 9">DSM 22126</strain>
    </source>
</reference>
<dbReference type="Proteomes" id="UP000185663">
    <property type="component" value="Chromosome I"/>
</dbReference>
<dbReference type="Pfam" id="PF24986">
    <property type="entry name" value="PRC_RimM"/>
    <property type="match status" value="1"/>
</dbReference>
<comment type="domain">
    <text evidence="5">The PRC barrel domain binds ribosomal protein uS19.</text>
</comment>
<dbReference type="GO" id="GO:0005840">
    <property type="term" value="C:ribosome"/>
    <property type="evidence" value="ECO:0007669"/>
    <property type="project" value="InterPro"/>
</dbReference>
<comment type="subunit">
    <text evidence="5">Binds ribosomal protein uS19.</text>
</comment>
<evidence type="ECO:0000256" key="2">
    <source>
        <dbReference type="ARBA" id="ARBA00022517"/>
    </source>
</evidence>
<protein>
    <recommendedName>
        <fullName evidence="5">Ribosome maturation factor RimM</fullName>
    </recommendedName>
</protein>
<organism evidence="8 9">
    <name type="scientific">Paraoerskovia marina</name>
    <dbReference type="NCBI Taxonomy" id="545619"/>
    <lineage>
        <taxon>Bacteria</taxon>
        <taxon>Bacillati</taxon>
        <taxon>Actinomycetota</taxon>
        <taxon>Actinomycetes</taxon>
        <taxon>Micrococcales</taxon>
        <taxon>Cellulomonadaceae</taxon>
        <taxon>Paraoerskovia</taxon>
    </lineage>
</organism>
<dbReference type="PANTHER" id="PTHR33692:SF1">
    <property type="entry name" value="RIBOSOME MATURATION FACTOR RIMM"/>
    <property type="match status" value="1"/>
</dbReference>
<dbReference type="PANTHER" id="PTHR33692">
    <property type="entry name" value="RIBOSOME MATURATION FACTOR RIMM"/>
    <property type="match status" value="1"/>
</dbReference>
<keyword evidence="2 5" id="KW-0690">Ribosome biogenesis</keyword>
<dbReference type="InterPro" id="IPR056792">
    <property type="entry name" value="PRC_RimM"/>
</dbReference>
<dbReference type="STRING" id="545619.SAMN04489860_2065"/>
<comment type="subcellular location">
    <subcellularLocation>
        <location evidence="5">Cytoplasm</location>
    </subcellularLocation>
</comment>
<dbReference type="SUPFAM" id="SSF50346">
    <property type="entry name" value="PRC-barrel domain"/>
    <property type="match status" value="1"/>
</dbReference>
<evidence type="ECO:0000256" key="3">
    <source>
        <dbReference type="ARBA" id="ARBA00022552"/>
    </source>
</evidence>
<dbReference type="eggNOG" id="COG0806">
    <property type="taxonomic scope" value="Bacteria"/>
</dbReference>
<sequence>MELTVAKIGRAHGLRGEVGLEVRTDTPEARFAVGQALRTRPADVGPLTVARHRSLDGRWFVTFAEAQDRNAAEALRGTELVVDVEASDEPDAWYPHELTGLRVELVDGTHVGEVAGLEPGAAHDLLVVRELGGERTLVPFVTVFVPVVDVDGGRVVLDPPGGLLARDAANLEISDETSGS</sequence>
<dbReference type="GO" id="GO:0006364">
    <property type="term" value="P:rRNA processing"/>
    <property type="evidence" value="ECO:0007669"/>
    <property type="project" value="UniProtKB-UniRule"/>
</dbReference>
<accession>A0A1H1U1W2</accession>
<evidence type="ECO:0000259" key="6">
    <source>
        <dbReference type="Pfam" id="PF01782"/>
    </source>
</evidence>
<keyword evidence="3 5" id="KW-0698">rRNA processing</keyword>
<dbReference type="Pfam" id="PF01782">
    <property type="entry name" value="RimM"/>
    <property type="match status" value="1"/>
</dbReference>
<feature type="domain" description="Ribosome maturation factor RimM PRC barrel" evidence="7">
    <location>
        <begin position="96"/>
        <end position="163"/>
    </location>
</feature>
<proteinExistence type="inferred from homology"/>
<comment type="similarity">
    <text evidence="5">Belongs to the RimM family.</text>
</comment>
<evidence type="ECO:0000313" key="8">
    <source>
        <dbReference type="EMBL" id="SDS66462.1"/>
    </source>
</evidence>
<dbReference type="GO" id="GO:0005737">
    <property type="term" value="C:cytoplasm"/>
    <property type="evidence" value="ECO:0007669"/>
    <property type="project" value="UniProtKB-SubCell"/>
</dbReference>
<gene>
    <name evidence="5" type="primary">rimM</name>
    <name evidence="8" type="ORF">SAMN04489860_2065</name>
</gene>
<evidence type="ECO:0000256" key="5">
    <source>
        <dbReference type="HAMAP-Rule" id="MF_00014"/>
    </source>
</evidence>
<dbReference type="EMBL" id="LT629776">
    <property type="protein sequence ID" value="SDS66462.1"/>
    <property type="molecule type" value="Genomic_DNA"/>
</dbReference>
<dbReference type="GO" id="GO:0042274">
    <property type="term" value="P:ribosomal small subunit biogenesis"/>
    <property type="evidence" value="ECO:0007669"/>
    <property type="project" value="UniProtKB-UniRule"/>
</dbReference>
<dbReference type="OrthoDB" id="5381335at2"/>
<dbReference type="HAMAP" id="MF_00014">
    <property type="entry name" value="Ribosome_mat_RimM"/>
    <property type="match status" value="1"/>
</dbReference>